<keyword evidence="2" id="KW-1185">Reference proteome</keyword>
<comment type="caution">
    <text evidence="1">The sequence shown here is derived from an EMBL/GenBank/DDBJ whole genome shotgun (WGS) entry which is preliminary data.</text>
</comment>
<sequence>MKEQLDHQLEKLKASSLMQIGQMPFNKQLKEKKFQESLDIF</sequence>
<dbReference type="EMBL" id="CAJJDP010000005">
    <property type="protein sequence ID" value="CAD8135420.1"/>
    <property type="molecule type" value="Genomic_DNA"/>
</dbReference>
<dbReference type="Proteomes" id="UP000683925">
    <property type="component" value="Unassembled WGS sequence"/>
</dbReference>
<name>A0A8S1S7W7_PAROT</name>
<reference evidence="1" key="1">
    <citation type="submission" date="2021-01" db="EMBL/GenBank/DDBJ databases">
        <authorList>
            <consortium name="Genoscope - CEA"/>
            <person name="William W."/>
        </authorList>
    </citation>
    <scope>NUCLEOTIDE SEQUENCE</scope>
</reference>
<dbReference type="AlphaFoldDB" id="A0A8S1S7W7"/>
<evidence type="ECO:0000313" key="1">
    <source>
        <dbReference type="EMBL" id="CAD8135420.1"/>
    </source>
</evidence>
<accession>A0A8S1S7W7</accession>
<organism evidence="1 2">
    <name type="scientific">Paramecium octaurelia</name>
    <dbReference type="NCBI Taxonomy" id="43137"/>
    <lineage>
        <taxon>Eukaryota</taxon>
        <taxon>Sar</taxon>
        <taxon>Alveolata</taxon>
        <taxon>Ciliophora</taxon>
        <taxon>Intramacronucleata</taxon>
        <taxon>Oligohymenophorea</taxon>
        <taxon>Peniculida</taxon>
        <taxon>Parameciidae</taxon>
        <taxon>Paramecium</taxon>
    </lineage>
</organism>
<proteinExistence type="predicted"/>
<gene>
    <name evidence="1" type="ORF">POCTA_138.1.T0060380</name>
</gene>
<evidence type="ECO:0000313" key="2">
    <source>
        <dbReference type="Proteomes" id="UP000683925"/>
    </source>
</evidence>
<protein>
    <submittedName>
        <fullName evidence="1">Uncharacterized protein</fullName>
    </submittedName>
</protein>